<evidence type="ECO:0000313" key="3">
    <source>
        <dbReference type="Proteomes" id="UP000324222"/>
    </source>
</evidence>
<name>A0A5B7G8E2_PORTR</name>
<accession>A0A5B7G8E2</accession>
<keyword evidence="1" id="KW-0472">Membrane</keyword>
<dbReference type="Proteomes" id="UP000324222">
    <property type="component" value="Unassembled WGS sequence"/>
</dbReference>
<protein>
    <submittedName>
        <fullName evidence="2">Uncharacterized protein</fullName>
    </submittedName>
</protein>
<keyword evidence="1" id="KW-1133">Transmembrane helix</keyword>
<dbReference type="AlphaFoldDB" id="A0A5B7G8E2"/>
<keyword evidence="3" id="KW-1185">Reference proteome</keyword>
<feature type="transmembrane region" description="Helical" evidence="1">
    <location>
        <begin position="12"/>
        <end position="35"/>
    </location>
</feature>
<sequence>MQAIHLTKHTKVILAVLHHRCGTLLCCLAVVVWWYKTHFLVLLIAIGKSIHMGVVEEGLVTVTPWESLWEGRRHEWWGVVGLIMLG</sequence>
<organism evidence="2 3">
    <name type="scientific">Portunus trituberculatus</name>
    <name type="common">Swimming crab</name>
    <name type="synonym">Neptunus trituberculatus</name>
    <dbReference type="NCBI Taxonomy" id="210409"/>
    <lineage>
        <taxon>Eukaryota</taxon>
        <taxon>Metazoa</taxon>
        <taxon>Ecdysozoa</taxon>
        <taxon>Arthropoda</taxon>
        <taxon>Crustacea</taxon>
        <taxon>Multicrustacea</taxon>
        <taxon>Malacostraca</taxon>
        <taxon>Eumalacostraca</taxon>
        <taxon>Eucarida</taxon>
        <taxon>Decapoda</taxon>
        <taxon>Pleocyemata</taxon>
        <taxon>Brachyura</taxon>
        <taxon>Eubrachyura</taxon>
        <taxon>Portunoidea</taxon>
        <taxon>Portunidae</taxon>
        <taxon>Portuninae</taxon>
        <taxon>Portunus</taxon>
    </lineage>
</organism>
<gene>
    <name evidence="2" type="ORF">E2C01_047613</name>
</gene>
<proteinExistence type="predicted"/>
<reference evidence="2 3" key="1">
    <citation type="submission" date="2019-05" db="EMBL/GenBank/DDBJ databases">
        <title>Another draft genome of Portunus trituberculatus and its Hox gene families provides insights of decapod evolution.</title>
        <authorList>
            <person name="Jeong J.-H."/>
            <person name="Song I."/>
            <person name="Kim S."/>
            <person name="Choi T."/>
            <person name="Kim D."/>
            <person name="Ryu S."/>
            <person name="Kim W."/>
        </authorList>
    </citation>
    <scope>NUCLEOTIDE SEQUENCE [LARGE SCALE GENOMIC DNA]</scope>
    <source>
        <tissue evidence="2">Muscle</tissue>
    </source>
</reference>
<evidence type="ECO:0000256" key="1">
    <source>
        <dbReference type="SAM" id="Phobius"/>
    </source>
</evidence>
<evidence type="ECO:0000313" key="2">
    <source>
        <dbReference type="EMBL" id="MPC53715.1"/>
    </source>
</evidence>
<comment type="caution">
    <text evidence="2">The sequence shown here is derived from an EMBL/GenBank/DDBJ whole genome shotgun (WGS) entry which is preliminary data.</text>
</comment>
<dbReference type="EMBL" id="VSRR010011831">
    <property type="protein sequence ID" value="MPC53715.1"/>
    <property type="molecule type" value="Genomic_DNA"/>
</dbReference>
<keyword evidence="1" id="KW-0812">Transmembrane</keyword>